<sequence precursor="true">MKARIYLSVAIPAAVLFATILSLQSLASEKVIAVPLALQWSNFAGETYNYDVSTIEENSVRVEVRSKEEGYFVVTNRVEGGMTGLLKLAVHAANEVSRYESNLPAGKERCRLVLKIMDVGSYQQVSIAGDLRPLLKFCNDQPSLHDLLGFISQDLPKKYRLVETGGELLPPAIK</sequence>
<gene>
    <name evidence="1" type="ORF">Cflav_PD1851</name>
</gene>
<organism evidence="1 2">
    <name type="scientific">Pedosphaera parvula (strain Ellin514)</name>
    <dbReference type="NCBI Taxonomy" id="320771"/>
    <lineage>
        <taxon>Bacteria</taxon>
        <taxon>Pseudomonadati</taxon>
        <taxon>Verrucomicrobiota</taxon>
        <taxon>Pedosphaerae</taxon>
        <taxon>Pedosphaerales</taxon>
        <taxon>Pedosphaeraceae</taxon>
        <taxon>Pedosphaera</taxon>
    </lineage>
</organism>
<proteinExistence type="predicted"/>
<accession>B9XN93</accession>
<evidence type="ECO:0000313" key="1">
    <source>
        <dbReference type="EMBL" id="EEF58755.1"/>
    </source>
</evidence>
<dbReference type="Proteomes" id="UP000003688">
    <property type="component" value="Unassembled WGS sequence"/>
</dbReference>
<dbReference type="AlphaFoldDB" id="B9XN93"/>
<evidence type="ECO:0000313" key="2">
    <source>
        <dbReference type="Proteomes" id="UP000003688"/>
    </source>
</evidence>
<keyword evidence="2" id="KW-1185">Reference proteome</keyword>
<reference evidence="1 2" key="1">
    <citation type="journal article" date="2011" name="J. Bacteriol.">
        <title>Genome sequence of 'Pedosphaera parvula' Ellin514, an aerobic Verrucomicrobial isolate from pasture soil.</title>
        <authorList>
            <person name="Kant R."/>
            <person name="van Passel M.W."/>
            <person name="Sangwan P."/>
            <person name="Palva A."/>
            <person name="Lucas S."/>
            <person name="Copeland A."/>
            <person name="Lapidus A."/>
            <person name="Glavina Del Rio T."/>
            <person name="Dalin E."/>
            <person name="Tice H."/>
            <person name="Bruce D."/>
            <person name="Goodwin L."/>
            <person name="Pitluck S."/>
            <person name="Chertkov O."/>
            <person name="Larimer F.W."/>
            <person name="Land M.L."/>
            <person name="Hauser L."/>
            <person name="Brettin T.S."/>
            <person name="Detter J.C."/>
            <person name="Han S."/>
            <person name="de Vos W.M."/>
            <person name="Janssen P.H."/>
            <person name="Smidt H."/>
        </authorList>
    </citation>
    <scope>NUCLEOTIDE SEQUENCE [LARGE SCALE GENOMIC DNA]</scope>
    <source>
        <strain evidence="1 2">Ellin514</strain>
    </source>
</reference>
<dbReference type="STRING" id="320771.Cflav_PD1851"/>
<dbReference type="RefSeq" id="WP_007417280.1">
    <property type="nucleotide sequence ID" value="NZ_ABOX02000038.1"/>
</dbReference>
<dbReference type="EMBL" id="ABOX02000038">
    <property type="protein sequence ID" value="EEF58755.1"/>
    <property type="molecule type" value="Genomic_DNA"/>
</dbReference>
<protein>
    <submittedName>
        <fullName evidence="1">Uncharacterized protein</fullName>
    </submittedName>
</protein>
<name>B9XN93_PEDPL</name>
<comment type="caution">
    <text evidence="1">The sequence shown here is derived from an EMBL/GenBank/DDBJ whole genome shotgun (WGS) entry which is preliminary data.</text>
</comment>